<dbReference type="AlphaFoldDB" id="X6M6Z0"/>
<feature type="compositionally biased region" description="Low complexity" evidence="1">
    <location>
        <begin position="37"/>
        <end position="62"/>
    </location>
</feature>
<name>X6M6Z0_RETFI</name>
<gene>
    <name evidence="3" type="ORF">RFI_27678</name>
</gene>
<dbReference type="Proteomes" id="UP000023152">
    <property type="component" value="Unassembled WGS sequence"/>
</dbReference>
<evidence type="ECO:0000256" key="1">
    <source>
        <dbReference type="SAM" id="MobiDB-lite"/>
    </source>
</evidence>
<keyword evidence="2" id="KW-1133">Transmembrane helix</keyword>
<evidence type="ECO:0000256" key="2">
    <source>
        <dbReference type="SAM" id="Phobius"/>
    </source>
</evidence>
<accession>X6M6Z0</accession>
<keyword evidence="4" id="KW-1185">Reference proteome</keyword>
<comment type="caution">
    <text evidence="3">The sequence shown here is derived from an EMBL/GenBank/DDBJ whole genome shotgun (WGS) entry which is preliminary data.</text>
</comment>
<feature type="region of interest" description="Disordered" evidence="1">
    <location>
        <begin position="1"/>
        <end position="92"/>
    </location>
</feature>
<keyword evidence="2" id="KW-0472">Membrane</keyword>
<feature type="compositionally biased region" description="Basic and acidic residues" evidence="1">
    <location>
        <begin position="1"/>
        <end position="11"/>
    </location>
</feature>
<reference evidence="3 4" key="1">
    <citation type="journal article" date="2013" name="Curr. Biol.">
        <title>The Genome of the Foraminiferan Reticulomyxa filosa.</title>
        <authorList>
            <person name="Glockner G."/>
            <person name="Hulsmann N."/>
            <person name="Schleicher M."/>
            <person name="Noegel A.A."/>
            <person name="Eichinger L."/>
            <person name="Gallinger C."/>
            <person name="Pawlowski J."/>
            <person name="Sierra R."/>
            <person name="Euteneuer U."/>
            <person name="Pillet L."/>
            <person name="Moustafa A."/>
            <person name="Platzer M."/>
            <person name="Groth M."/>
            <person name="Szafranski K."/>
            <person name="Schliwa M."/>
        </authorList>
    </citation>
    <scope>NUCLEOTIDE SEQUENCE [LARGE SCALE GENOMIC DNA]</scope>
</reference>
<proteinExistence type="predicted"/>
<feature type="compositionally biased region" description="Acidic residues" evidence="1">
    <location>
        <begin position="19"/>
        <end position="36"/>
    </location>
</feature>
<feature type="compositionally biased region" description="Acidic residues" evidence="1">
    <location>
        <begin position="71"/>
        <end position="90"/>
    </location>
</feature>
<feature type="transmembrane region" description="Helical" evidence="2">
    <location>
        <begin position="201"/>
        <end position="217"/>
    </location>
</feature>
<dbReference type="EMBL" id="ASPP01023946">
    <property type="protein sequence ID" value="ETO09694.1"/>
    <property type="molecule type" value="Genomic_DNA"/>
</dbReference>
<protein>
    <submittedName>
        <fullName evidence="3">Uncharacterized protein</fullName>
    </submittedName>
</protein>
<evidence type="ECO:0000313" key="3">
    <source>
        <dbReference type="EMBL" id="ETO09694.1"/>
    </source>
</evidence>
<organism evidence="3 4">
    <name type="scientific">Reticulomyxa filosa</name>
    <dbReference type="NCBI Taxonomy" id="46433"/>
    <lineage>
        <taxon>Eukaryota</taxon>
        <taxon>Sar</taxon>
        <taxon>Rhizaria</taxon>
        <taxon>Retaria</taxon>
        <taxon>Foraminifera</taxon>
        <taxon>Monothalamids</taxon>
        <taxon>Reticulomyxidae</taxon>
        <taxon>Reticulomyxa</taxon>
    </lineage>
</organism>
<evidence type="ECO:0000313" key="4">
    <source>
        <dbReference type="Proteomes" id="UP000023152"/>
    </source>
</evidence>
<sequence length="218" mass="25351">MKRELESKENDIVGMHDQLEDEEENNEDKEDGDNDDNGNGNNNSNDNGNNNSNDNGNNNGNDNDNKNEWDWCGDYDGENDDENEEEEDESGCPRSFFYAIEEYKHYLEMSKHKIIDLWRFDRNDRDLLTTGISKHCASRTRFQMYLISQFYFAGDESMDISVTQSSLDARHANACKNVWKTILHTWVAAVIQSFVRFEFCLTYYVCIILGVLSVRFTL</sequence>
<keyword evidence="2" id="KW-0812">Transmembrane</keyword>